<feature type="region of interest" description="Disordered" evidence="2">
    <location>
        <begin position="1"/>
        <end position="44"/>
    </location>
</feature>
<dbReference type="EMBL" id="BMAT01010021">
    <property type="protein sequence ID" value="GFS18725.1"/>
    <property type="molecule type" value="Genomic_DNA"/>
</dbReference>
<feature type="compositionally biased region" description="Polar residues" evidence="2">
    <location>
        <begin position="10"/>
        <end position="44"/>
    </location>
</feature>
<organism evidence="4 5">
    <name type="scientific">Elysia marginata</name>
    <dbReference type="NCBI Taxonomy" id="1093978"/>
    <lineage>
        <taxon>Eukaryota</taxon>
        <taxon>Metazoa</taxon>
        <taxon>Spiralia</taxon>
        <taxon>Lophotrochozoa</taxon>
        <taxon>Mollusca</taxon>
        <taxon>Gastropoda</taxon>
        <taxon>Heterobranchia</taxon>
        <taxon>Euthyneura</taxon>
        <taxon>Panpulmonata</taxon>
        <taxon>Sacoglossa</taxon>
        <taxon>Placobranchoidea</taxon>
        <taxon>Plakobranchidae</taxon>
        <taxon>Elysia</taxon>
    </lineage>
</organism>
<feature type="compositionally biased region" description="Low complexity" evidence="2">
    <location>
        <begin position="153"/>
        <end position="166"/>
    </location>
</feature>
<dbReference type="Proteomes" id="UP000762676">
    <property type="component" value="Unassembled WGS sequence"/>
</dbReference>
<name>A0AAV4JA93_9GAST</name>
<dbReference type="InterPro" id="IPR022194">
    <property type="entry name" value="DUF3719"/>
</dbReference>
<dbReference type="AlphaFoldDB" id="A0AAV4JA93"/>
<protein>
    <submittedName>
        <fullName evidence="4">Protein FAM149B1-like</fullName>
    </submittedName>
</protein>
<evidence type="ECO:0000313" key="5">
    <source>
        <dbReference type="Proteomes" id="UP000762676"/>
    </source>
</evidence>
<dbReference type="PANTHER" id="PTHR31997:SF1">
    <property type="entry name" value="AGAP003710-PA"/>
    <property type="match status" value="1"/>
</dbReference>
<reference evidence="4 5" key="1">
    <citation type="journal article" date="2021" name="Elife">
        <title>Chloroplast acquisition without the gene transfer in kleptoplastic sea slugs, Plakobranchus ocellatus.</title>
        <authorList>
            <person name="Maeda T."/>
            <person name="Takahashi S."/>
            <person name="Yoshida T."/>
            <person name="Shimamura S."/>
            <person name="Takaki Y."/>
            <person name="Nagai Y."/>
            <person name="Toyoda A."/>
            <person name="Suzuki Y."/>
            <person name="Arimoto A."/>
            <person name="Ishii H."/>
            <person name="Satoh N."/>
            <person name="Nishiyama T."/>
            <person name="Hasebe M."/>
            <person name="Maruyama T."/>
            <person name="Minagawa J."/>
            <person name="Obokata J."/>
            <person name="Shigenobu S."/>
        </authorList>
    </citation>
    <scope>NUCLEOTIDE SEQUENCE [LARGE SCALE GENOMIC DNA]</scope>
</reference>
<keyword evidence="5" id="KW-1185">Reference proteome</keyword>
<feature type="region of interest" description="Disordered" evidence="2">
    <location>
        <begin position="149"/>
        <end position="181"/>
    </location>
</feature>
<dbReference type="InterPro" id="IPR039630">
    <property type="entry name" value="FAM149"/>
</dbReference>
<sequence>MLLLFRRQQDTPCSSGRSSPTIKETQSPLSVSQGGWTTGNTTERSSLDSSYSLADFDKQAANTVSQHFEEFEAALYEGQSPSFILLQSGTPSLHGIAPSTHTFVDAGSSSPQSDLSRECREWSAQFPHLRVLGKQACPIKDLGFYHVPSTDPSSHGSRSASSSLLLEVTDHDISMSSDSQG</sequence>
<comment type="similarity">
    <text evidence="1">Belongs to the FAM149 family.</text>
</comment>
<feature type="domain" description="DUF3719" evidence="3">
    <location>
        <begin position="110"/>
        <end position="162"/>
    </location>
</feature>
<accession>A0AAV4JA93</accession>
<dbReference type="PANTHER" id="PTHR31997">
    <property type="entry name" value="AGAP003710-PA"/>
    <property type="match status" value="1"/>
</dbReference>
<evidence type="ECO:0000313" key="4">
    <source>
        <dbReference type="EMBL" id="GFS18725.1"/>
    </source>
</evidence>
<evidence type="ECO:0000256" key="1">
    <source>
        <dbReference type="ARBA" id="ARBA00008309"/>
    </source>
</evidence>
<evidence type="ECO:0000256" key="2">
    <source>
        <dbReference type="SAM" id="MobiDB-lite"/>
    </source>
</evidence>
<dbReference type="Pfam" id="PF12516">
    <property type="entry name" value="DUF3719"/>
    <property type="match status" value="1"/>
</dbReference>
<proteinExistence type="inferred from homology"/>
<evidence type="ECO:0000259" key="3">
    <source>
        <dbReference type="Pfam" id="PF12516"/>
    </source>
</evidence>
<comment type="caution">
    <text evidence="4">The sequence shown here is derived from an EMBL/GenBank/DDBJ whole genome shotgun (WGS) entry which is preliminary data.</text>
</comment>
<gene>
    <name evidence="4" type="ORF">ElyMa_005014100</name>
</gene>